<dbReference type="GO" id="GO:0006865">
    <property type="term" value="P:amino acid transport"/>
    <property type="evidence" value="ECO:0007669"/>
    <property type="project" value="UniProtKB-KW"/>
</dbReference>
<dbReference type="Pfam" id="PF02653">
    <property type="entry name" value="BPD_transp_2"/>
    <property type="match status" value="1"/>
</dbReference>
<sequence>MTAARTREPPILHLVRLGGLVVPAHRSRSLSKRPIVLLFAALFAALAFSMTAVVPAHADETNTDKYQYIFSGNVKYNDKPLDAVKITVSGGGYSADVLTDEKGQWKVGVPDKKKYDITLDESTLPKGVIVTEGNTIEAEFGLTNNKTVNFFLGEGVRQTVSFFDQFVSRVMSGLNFGLMLALASIGLTLVFGTTGIANFAHAEMVTFGALMALTFGVVLSWPLWIAFPLAVVLTGALGWAQDVGLWKPLRIKGLSTVQLMIVSIGLSLGLRYIFQYFYGGKTYQLPDSGSTKITLLGPIALSATDMVSMAISIVVLVGVAYWLQKTKTGKATRAIADNATLASASGIDVDRVVRFVWIFGSALAGLSGILWAYFRPGIKWDMGWQILLLIFAAVVLGGLGTAYGALVGSIIVGLLVELSTLWIPSDLKYVGAFVVLIVVLLFRPQGLLGRRERIG</sequence>
<dbReference type="GO" id="GO:0005886">
    <property type="term" value="C:plasma membrane"/>
    <property type="evidence" value="ECO:0007669"/>
    <property type="project" value="UniProtKB-SubCell"/>
</dbReference>
<evidence type="ECO:0000256" key="4">
    <source>
        <dbReference type="ARBA" id="ARBA00022692"/>
    </source>
</evidence>
<dbReference type="Proteomes" id="UP000298488">
    <property type="component" value="Unassembled WGS sequence"/>
</dbReference>
<evidence type="ECO:0000256" key="2">
    <source>
        <dbReference type="ARBA" id="ARBA00022448"/>
    </source>
</evidence>
<dbReference type="PANTHER" id="PTHR11795:SF445">
    <property type="entry name" value="AMINO ACID ABC TRANSPORTER PERMEASE PROTEIN"/>
    <property type="match status" value="1"/>
</dbReference>
<keyword evidence="3" id="KW-1003">Cell membrane</keyword>
<evidence type="ECO:0000256" key="3">
    <source>
        <dbReference type="ARBA" id="ARBA00022475"/>
    </source>
</evidence>
<comment type="caution">
    <text evidence="9">The sequence shown here is derived from an EMBL/GenBank/DDBJ whole genome shotgun (WGS) entry which is preliminary data.</text>
</comment>
<reference evidence="9 10" key="1">
    <citation type="submission" date="2019-03" db="EMBL/GenBank/DDBJ databases">
        <title>Genomics of glacier-inhabiting Cryobacterium strains.</title>
        <authorList>
            <person name="Liu Q."/>
            <person name="Xin Y.-H."/>
        </authorList>
    </citation>
    <scope>NUCLEOTIDE SEQUENCE [LARGE SCALE GENOMIC DNA]</scope>
    <source>
        <strain evidence="9 10">CGMCC 1.10440</strain>
    </source>
</reference>
<dbReference type="InterPro" id="IPR001851">
    <property type="entry name" value="ABC_transp_permease"/>
</dbReference>
<protein>
    <submittedName>
        <fullName evidence="9">Branched-chain amino acid ABC transporter permease</fullName>
    </submittedName>
</protein>
<dbReference type="PANTHER" id="PTHR11795">
    <property type="entry name" value="BRANCHED-CHAIN AMINO ACID TRANSPORT SYSTEM PERMEASE PROTEIN LIVH"/>
    <property type="match status" value="1"/>
</dbReference>
<evidence type="ECO:0000313" key="10">
    <source>
        <dbReference type="Proteomes" id="UP000298488"/>
    </source>
</evidence>
<proteinExistence type="inferred from homology"/>
<evidence type="ECO:0000256" key="1">
    <source>
        <dbReference type="ARBA" id="ARBA00004651"/>
    </source>
</evidence>
<dbReference type="EMBL" id="SOFI01000003">
    <property type="protein sequence ID" value="TFB79649.1"/>
    <property type="molecule type" value="Genomic_DNA"/>
</dbReference>
<evidence type="ECO:0000256" key="6">
    <source>
        <dbReference type="ARBA" id="ARBA00022989"/>
    </source>
</evidence>
<evidence type="ECO:0000256" key="5">
    <source>
        <dbReference type="ARBA" id="ARBA00022970"/>
    </source>
</evidence>
<evidence type="ECO:0000256" key="8">
    <source>
        <dbReference type="ARBA" id="ARBA00037998"/>
    </source>
</evidence>
<keyword evidence="6" id="KW-1133">Transmembrane helix</keyword>
<dbReference type="OrthoDB" id="9807115at2"/>
<evidence type="ECO:0000313" key="9">
    <source>
        <dbReference type="EMBL" id="TFB79649.1"/>
    </source>
</evidence>
<accession>A0A4R8V9W2</accession>
<keyword evidence="10" id="KW-1185">Reference proteome</keyword>
<dbReference type="GO" id="GO:0022857">
    <property type="term" value="F:transmembrane transporter activity"/>
    <property type="evidence" value="ECO:0007669"/>
    <property type="project" value="InterPro"/>
</dbReference>
<dbReference type="InterPro" id="IPR052157">
    <property type="entry name" value="BCAA_transport_permease"/>
</dbReference>
<gene>
    <name evidence="9" type="ORF">E3N84_06110</name>
</gene>
<keyword evidence="2" id="KW-0813">Transport</keyword>
<dbReference type="CDD" id="cd06582">
    <property type="entry name" value="TM_PBP1_LivH_like"/>
    <property type="match status" value="1"/>
</dbReference>
<keyword evidence="7" id="KW-0472">Membrane</keyword>
<keyword evidence="4" id="KW-0812">Transmembrane</keyword>
<evidence type="ECO:0000256" key="7">
    <source>
        <dbReference type="ARBA" id="ARBA00023136"/>
    </source>
</evidence>
<dbReference type="AlphaFoldDB" id="A0A4R8V9W2"/>
<name>A0A4R8V9W2_9MICO</name>
<keyword evidence="5" id="KW-0029">Amino-acid transport</keyword>
<organism evidence="9 10">
    <name type="scientific">Terrimesophilobacter mesophilus</name>
    <dbReference type="NCBI Taxonomy" id="433647"/>
    <lineage>
        <taxon>Bacteria</taxon>
        <taxon>Bacillati</taxon>
        <taxon>Actinomycetota</taxon>
        <taxon>Actinomycetes</taxon>
        <taxon>Micrococcales</taxon>
        <taxon>Microbacteriaceae</taxon>
        <taxon>Terrimesophilobacter</taxon>
    </lineage>
</organism>
<comment type="similarity">
    <text evidence="8">Belongs to the binding-protein-dependent transport system permease family. LivHM subfamily.</text>
</comment>
<comment type="subcellular location">
    <subcellularLocation>
        <location evidence="1">Cell membrane</location>
        <topology evidence="1">Multi-pass membrane protein</topology>
    </subcellularLocation>
</comment>